<evidence type="ECO:0000313" key="1">
    <source>
        <dbReference type="EMBL" id="EJL75834.1"/>
    </source>
</evidence>
<dbReference type="RefSeq" id="WP_007839753.1">
    <property type="nucleotide sequence ID" value="NZ_AKJY01000003.1"/>
</dbReference>
<comment type="caution">
    <text evidence="1">The sequence shown here is derived from an EMBL/GenBank/DDBJ whole genome shotgun (WGS) entry which is preliminary data.</text>
</comment>
<organism evidence="1 2">
    <name type="scientific">Chryseobacterium populi</name>
    <dbReference type="NCBI Taxonomy" id="1144316"/>
    <lineage>
        <taxon>Bacteria</taxon>
        <taxon>Pseudomonadati</taxon>
        <taxon>Bacteroidota</taxon>
        <taxon>Flavobacteriia</taxon>
        <taxon>Flavobacteriales</taxon>
        <taxon>Weeksellaceae</taxon>
        <taxon>Chryseobacterium group</taxon>
        <taxon>Chryseobacterium</taxon>
    </lineage>
</organism>
<dbReference type="AlphaFoldDB" id="J3CPD6"/>
<reference evidence="1 2" key="1">
    <citation type="journal article" date="2012" name="J. Bacteriol.">
        <title>Twenty-one genome sequences from Pseudomonas species and 19 genome sequences from diverse bacteria isolated from the rhizosphere and endosphere of Populus deltoides.</title>
        <authorList>
            <person name="Brown S.D."/>
            <person name="Utturkar S.M."/>
            <person name="Klingeman D.M."/>
            <person name="Johnson C.M."/>
            <person name="Martin S.L."/>
            <person name="Land M.L."/>
            <person name="Lu T.Y."/>
            <person name="Schadt C.W."/>
            <person name="Doktycz M.J."/>
            <person name="Pelletier D.A."/>
        </authorList>
    </citation>
    <scope>NUCLEOTIDE SEQUENCE [LARGE SCALE GENOMIC DNA]</scope>
    <source>
        <strain evidence="1 2">CF314</strain>
    </source>
</reference>
<evidence type="ECO:0008006" key="3">
    <source>
        <dbReference type="Google" id="ProtNLM"/>
    </source>
</evidence>
<gene>
    <name evidence="1" type="ORF">PMI13_00230</name>
</gene>
<name>J3CPD6_9FLAO</name>
<dbReference type="Proteomes" id="UP000007509">
    <property type="component" value="Unassembled WGS sequence"/>
</dbReference>
<proteinExistence type="predicted"/>
<protein>
    <recommendedName>
        <fullName evidence="3">Glutathione synthase</fullName>
    </recommendedName>
</protein>
<keyword evidence="2" id="KW-1185">Reference proteome</keyword>
<evidence type="ECO:0000313" key="2">
    <source>
        <dbReference type="Proteomes" id="UP000007509"/>
    </source>
</evidence>
<accession>J3CPD6</accession>
<dbReference type="PATRIC" id="fig|1144316.3.peg.231"/>
<sequence>MAQVNFNEDDFIRTEDGNYEIEYTINEIGLGSNLIVERKQADGNYEVVTAEITRKDDSVFIVWSEPFNGRLIFEK</sequence>
<dbReference type="EMBL" id="AKJY01000003">
    <property type="protein sequence ID" value="EJL75834.1"/>
    <property type="molecule type" value="Genomic_DNA"/>
</dbReference>
<dbReference type="OrthoDB" id="1272128at2"/>